<evidence type="ECO:0000259" key="3">
    <source>
        <dbReference type="PROSITE" id="PS50075"/>
    </source>
</evidence>
<dbReference type="STRING" id="121616.GA0070216_13715"/>
<keyword evidence="1" id="KW-0596">Phosphopantetheine</keyword>
<feature type="domain" description="Carrier" evidence="3">
    <location>
        <begin position="1"/>
        <end position="73"/>
    </location>
</feature>
<evidence type="ECO:0000313" key="4">
    <source>
        <dbReference type="EMBL" id="SCF49709.1"/>
    </source>
</evidence>
<dbReference type="InterPro" id="IPR036736">
    <property type="entry name" value="ACP-like_sf"/>
</dbReference>
<dbReference type="SUPFAM" id="SSF47336">
    <property type="entry name" value="ACP-like"/>
    <property type="match status" value="1"/>
</dbReference>
<protein>
    <submittedName>
        <fullName evidence="4">Acyl carrier protein</fullName>
    </submittedName>
</protein>
<proteinExistence type="predicted"/>
<sequence>MYDQIKDIVASKFQIDPAEITPDRSLTDLELDSLDVVELSLVIESELGARVTDVELAEAARIDQIARLVESRSARV</sequence>
<evidence type="ECO:0000313" key="5">
    <source>
        <dbReference type="Proteomes" id="UP000198797"/>
    </source>
</evidence>
<evidence type="ECO:0000256" key="1">
    <source>
        <dbReference type="ARBA" id="ARBA00022450"/>
    </source>
</evidence>
<dbReference type="InterPro" id="IPR009081">
    <property type="entry name" value="PP-bd_ACP"/>
</dbReference>
<dbReference type="InterPro" id="IPR020806">
    <property type="entry name" value="PKS_PP-bd"/>
</dbReference>
<accession>A0A1C5AWV9</accession>
<keyword evidence="2" id="KW-0597">Phosphoprotein</keyword>
<name>A0A1C5AWV9_9ACTN</name>
<dbReference type="Gene3D" id="1.10.1200.10">
    <property type="entry name" value="ACP-like"/>
    <property type="match status" value="1"/>
</dbReference>
<evidence type="ECO:0000256" key="2">
    <source>
        <dbReference type="ARBA" id="ARBA00022553"/>
    </source>
</evidence>
<reference evidence="5" key="1">
    <citation type="submission" date="2016-06" db="EMBL/GenBank/DDBJ databases">
        <authorList>
            <person name="Varghese N."/>
            <person name="Submissions Spin"/>
        </authorList>
    </citation>
    <scope>NUCLEOTIDE SEQUENCE [LARGE SCALE GENOMIC DNA]</scope>
    <source>
        <strain evidence="5">DSM 44100</strain>
    </source>
</reference>
<dbReference type="SMART" id="SM00823">
    <property type="entry name" value="PKS_PP"/>
    <property type="match status" value="1"/>
</dbReference>
<gene>
    <name evidence="4" type="ORF">GA0070216_13715</name>
</gene>
<dbReference type="RefSeq" id="WP_091254634.1">
    <property type="nucleotide sequence ID" value="NZ_FMCU01000037.1"/>
</dbReference>
<dbReference type="Pfam" id="PF00550">
    <property type="entry name" value="PP-binding"/>
    <property type="match status" value="1"/>
</dbReference>
<dbReference type="AlphaFoldDB" id="A0A1C5AWV9"/>
<dbReference type="Proteomes" id="UP000198797">
    <property type="component" value="Unassembled WGS sequence"/>
</dbReference>
<dbReference type="GO" id="GO:0031177">
    <property type="term" value="F:phosphopantetheine binding"/>
    <property type="evidence" value="ECO:0007669"/>
    <property type="project" value="InterPro"/>
</dbReference>
<organism evidence="4 5">
    <name type="scientific">Micromonospora matsumotoense</name>
    <dbReference type="NCBI Taxonomy" id="121616"/>
    <lineage>
        <taxon>Bacteria</taxon>
        <taxon>Bacillati</taxon>
        <taxon>Actinomycetota</taxon>
        <taxon>Actinomycetes</taxon>
        <taxon>Micromonosporales</taxon>
        <taxon>Micromonosporaceae</taxon>
        <taxon>Micromonospora</taxon>
    </lineage>
</organism>
<keyword evidence="5" id="KW-1185">Reference proteome</keyword>
<dbReference type="EMBL" id="FMCU01000037">
    <property type="protein sequence ID" value="SCF49709.1"/>
    <property type="molecule type" value="Genomic_DNA"/>
</dbReference>
<dbReference type="PROSITE" id="PS50075">
    <property type="entry name" value="CARRIER"/>
    <property type="match status" value="1"/>
</dbReference>